<evidence type="ECO:0000313" key="8">
    <source>
        <dbReference type="Proteomes" id="UP000515129"/>
    </source>
</evidence>
<feature type="domain" description="FYVE-type" evidence="7">
    <location>
        <begin position="169"/>
        <end position="228"/>
    </location>
</feature>
<gene>
    <name evidence="9" type="primary">LOC113051512</name>
</gene>
<dbReference type="InterPro" id="IPR011993">
    <property type="entry name" value="PH-like_dom_sf"/>
</dbReference>
<evidence type="ECO:0000256" key="4">
    <source>
        <dbReference type="PROSITE-ProRule" id="PRU00091"/>
    </source>
</evidence>
<dbReference type="Gene3D" id="3.30.40.10">
    <property type="entry name" value="Zinc/RING finger domain, C3HC4 (zinc finger)"/>
    <property type="match status" value="1"/>
</dbReference>
<dbReference type="PANTHER" id="PTHR46280:SF2">
    <property type="entry name" value="PLECKSTRIN HOMOLOGY DOMAIN-CONTAINING FAMILY F MEMBER 1"/>
    <property type="match status" value="1"/>
</dbReference>
<feature type="domain" description="PH" evidence="6">
    <location>
        <begin position="49"/>
        <end position="145"/>
    </location>
</feature>
<dbReference type="KEGG" id="caua:113051512"/>
<protein>
    <submittedName>
        <fullName evidence="9">Pleckstrin homology domain-containing family F member 2-like</fullName>
    </submittedName>
</protein>
<dbReference type="GO" id="GO:0008333">
    <property type="term" value="P:endosome to lysosome transport"/>
    <property type="evidence" value="ECO:0007669"/>
    <property type="project" value="TreeGrafter"/>
</dbReference>
<dbReference type="GeneID" id="113051512"/>
<feature type="region of interest" description="Disordered" evidence="5">
    <location>
        <begin position="234"/>
        <end position="263"/>
    </location>
</feature>
<feature type="compositionally biased region" description="Acidic residues" evidence="5">
    <location>
        <begin position="249"/>
        <end position="263"/>
    </location>
</feature>
<dbReference type="GO" id="GO:0005769">
    <property type="term" value="C:early endosome"/>
    <property type="evidence" value="ECO:0007669"/>
    <property type="project" value="TreeGrafter"/>
</dbReference>
<feature type="compositionally biased region" description="Basic residues" evidence="5">
    <location>
        <begin position="236"/>
        <end position="245"/>
    </location>
</feature>
<evidence type="ECO:0000256" key="2">
    <source>
        <dbReference type="ARBA" id="ARBA00022771"/>
    </source>
</evidence>
<dbReference type="InterPro" id="IPR000306">
    <property type="entry name" value="Znf_FYVE"/>
</dbReference>
<dbReference type="CDD" id="cd01218">
    <property type="entry name" value="PH_Phafin2-like"/>
    <property type="match status" value="1"/>
</dbReference>
<evidence type="ECO:0000256" key="3">
    <source>
        <dbReference type="ARBA" id="ARBA00022833"/>
    </source>
</evidence>
<dbReference type="GO" id="GO:0007032">
    <property type="term" value="P:endosome organization"/>
    <property type="evidence" value="ECO:0007669"/>
    <property type="project" value="TreeGrafter"/>
</dbReference>
<evidence type="ECO:0000259" key="6">
    <source>
        <dbReference type="PROSITE" id="PS50003"/>
    </source>
</evidence>
<dbReference type="Proteomes" id="UP000515129">
    <property type="component" value="Chromosome 32"/>
</dbReference>
<dbReference type="AlphaFoldDB" id="A0A6P6KG76"/>
<sequence>MIFHCFPQQSGSTKMAEQKTFIIQNRERIQAVENTFGHTGKMLQKPGRILVGEGCLLKLCRRGPKPKAFFLFNDMLVYGSIMVPGRWNSNQKIIPLEDVQLENLEDGMAMPNQWLIRTPRKSFYVSAASPEEKNEWIVHIEQYKSLLVQAKGLPTDNAEGNFAAAWIPDMASAICMRCSQRFNVANRRHHCRRCGYIVCRACSKSRALLPNISSRPVRICRACVSSVHEGKEQGHKRAKGKHWKKNSMDDTETVPEFETSSDEEICEQGYQVATKWFKSPEDEDYSPYCYLKPEHMNPPDSGLST</sequence>
<dbReference type="RefSeq" id="XP_026071125.1">
    <property type="nucleotide sequence ID" value="XM_026215340.1"/>
</dbReference>
<name>A0A6P6KG76_CARAU</name>
<evidence type="ECO:0000256" key="5">
    <source>
        <dbReference type="SAM" id="MobiDB-lite"/>
    </source>
</evidence>
<dbReference type="InterPro" id="IPR017455">
    <property type="entry name" value="Znf_FYVE-rel"/>
</dbReference>
<dbReference type="PROSITE" id="PS50003">
    <property type="entry name" value="PH_DOMAIN"/>
    <property type="match status" value="1"/>
</dbReference>
<dbReference type="InterPro" id="IPR051765">
    <property type="entry name" value="PH_domain-containing_F"/>
</dbReference>
<evidence type="ECO:0000256" key="1">
    <source>
        <dbReference type="ARBA" id="ARBA00022723"/>
    </source>
</evidence>
<dbReference type="Pfam" id="PF01363">
    <property type="entry name" value="FYVE"/>
    <property type="match status" value="1"/>
</dbReference>
<keyword evidence="2 4" id="KW-0863">Zinc-finger</keyword>
<evidence type="ECO:0000313" key="9">
    <source>
        <dbReference type="RefSeq" id="XP_026071125.1"/>
    </source>
</evidence>
<dbReference type="Pfam" id="PF00169">
    <property type="entry name" value="PH"/>
    <property type="match status" value="1"/>
</dbReference>
<accession>A0A6P6KG76</accession>
<dbReference type="OrthoDB" id="70570at2759"/>
<dbReference type="SUPFAM" id="SSF50729">
    <property type="entry name" value="PH domain-like"/>
    <property type="match status" value="1"/>
</dbReference>
<keyword evidence="8" id="KW-1185">Reference proteome</keyword>
<dbReference type="Gene3D" id="2.30.29.30">
    <property type="entry name" value="Pleckstrin-homology domain (PH domain)/Phosphotyrosine-binding domain (PTB)"/>
    <property type="match status" value="1"/>
</dbReference>
<evidence type="ECO:0000259" key="7">
    <source>
        <dbReference type="PROSITE" id="PS50178"/>
    </source>
</evidence>
<dbReference type="InterPro" id="IPR011011">
    <property type="entry name" value="Znf_FYVE_PHD"/>
</dbReference>
<dbReference type="GO" id="GO:0035091">
    <property type="term" value="F:phosphatidylinositol binding"/>
    <property type="evidence" value="ECO:0007669"/>
    <property type="project" value="TreeGrafter"/>
</dbReference>
<dbReference type="PROSITE" id="PS50178">
    <property type="entry name" value="ZF_FYVE"/>
    <property type="match status" value="1"/>
</dbReference>
<keyword evidence="1" id="KW-0479">Metal-binding</keyword>
<keyword evidence="3" id="KW-0862">Zinc</keyword>
<dbReference type="SUPFAM" id="SSF57903">
    <property type="entry name" value="FYVE/PHD zinc finger"/>
    <property type="match status" value="1"/>
</dbReference>
<dbReference type="PANTHER" id="PTHR46280">
    <property type="entry name" value="PLECKSTRIN HOMOLOGY DOMAIN-CONTAINING FAMILY F MEMBER 2-RELATED"/>
    <property type="match status" value="1"/>
</dbReference>
<dbReference type="InterPro" id="IPR037871">
    <property type="entry name" value="PH_Phafin"/>
</dbReference>
<dbReference type="SMART" id="SM00233">
    <property type="entry name" value="PH"/>
    <property type="match status" value="1"/>
</dbReference>
<dbReference type="GO" id="GO:0008270">
    <property type="term" value="F:zinc ion binding"/>
    <property type="evidence" value="ECO:0007669"/>
    <property type="project" value="UniProtKB-KW"/>
</dbReference>
<organism evidence="8 9">
    <name type="scientific">Carassius auratus</name>
    <name type="common">Goldfish</name>
    <dbReference type="NCBI Taxonomy" id="7957"/>
    <lineage>
        <taxon>Eukaryota</taxon>
        <taxon>Metazoa</taxon>
        <taxon>Chordata</taxon>
        <taxon>Craniata</taxon>
        <taxon>Vertebrata</taxon>
        <taxon>Euteleostomi</taxon>
        <taxon>Actinopterygii</taxon>
        <taxon>Neopterygii</taxon>
        <taxon>Teleostei</taxon>
        <taxon>Ostariophysi</taxon>
        <taxon>Cypriniformes</taxon>
        <taxon>Cyprinidae</taxon>
        <taxon>Cyprininae</taxon>
        <taxon>Carassius</taxon>
    </lineage>
</organism>
<reference evidence="9" key="1">
    <citation type="submission" date="2025-08" db="UniProtKB">
        <authorList>
            <consortium name="RefSeq"/>
        </authorList>
    </citation>
    <scope>IDENTIFICATION</scope>
    <source>
        <strain evidence="9">Wakin</strain>
        <tissue evidence="9">Muscle</tissue>
    </source>
</reference>
<dbReference type="InterPro" id="IPR013083">
    <property type="entry name" value="Znf_RING/FYVE/PHD"/>
</dbReference>
<dbReference type="InterPro" id="IPR001849">
    <property type="entry name" value="PH_domain"/>
</dbReference>
<dbReference type="SMART" id="SM00064">
    <property type="entry name" value="FYVE"/>
    <property type="match status" value="1"/>
</dbReference>
<proteinExistence type="predicted"/>